<organism evidence="1 2">
    <name type="scientific">Clostridium cadaveris</name>
    <dbReference type="NCBI Taxonomy" id="1529"/>
    <lineage>
        <taxon>Bacteria</taxon>
        <taxon>Bacillati</taxon>
        <taxon>Bacillota</taxon>
        <taxon>Clostridia</taxon>
        <taxon>Eubacteriales</taxon>
        <taxon>Clostridiaceae</taxon>
        <taxon>Clostridium</taxon>
    </lineage>
</organism>
<dbReference type="OrthoDB" id="1550767at2"/>
<dbReference type="RefSeq" id="WP_027638552.1">
    <property type="nucleotide sequence ID" value="NZ_FOOE01000003.1"/>
</dbReference>
<dbReference type="eggNOG" id="ENOG5032THQ">
    <property type="taxonomic scope" value="Bacteria"/>
</dbReference>
<gene>
    <name evidence="1" type="ORF">SAMN04487885_10336</name>
</gene>
<dbReference type="AlphaFoldDB" id="A0A1I2JWZ7"/>
<protein>
    <submittedName>
        <fullName evidence="1">Uncharacterized protein</fullName>
    </submittedName>
</protein>
<keyword evidence="2" id="KW-1185">Reference proteome</keyword>
<reference evidence="1 2" key="1">
    <citation type="submission" date="2016-10" db="EMBL/GenBank/DDBJ databases">
        <authorList>
            <person name="de Groot N.N."/>
        </authorList>
    </citation>
    <scope>NUCLEOTIDE SEQUENCE [LARGE SCALE GENOMIC DNA]</scope>
    <source>
        <strain evidence="1 2">NLAE-zl-G419</strain>
    </source>
</reference>
<evidence type="ECO:0000313" key="2">
    <source>
        <dbReference type="Proteomes" id="UP000182135"/>
    </source>
</evidence>
<name>A0A1I2JWZ7_9CLOT</name>
<dbReference type="Proteomes" id="UP000182135">
    <property type="component" value="Unassembled WGS sequence"/>
</dbReference>
<dbReference type="EMBL" id="FOOE01000003">
    <property type="protein sequence ID" value="SFF57351.1"/>
    <property type="molecule type" value="Genomic_DNA"/>
</dbReference>
<proteinExistence type="predicted"/>
<dbReference type="STRING" id="1529.SAMN04487885_10336"/>
<sequence length="171" mass="19759">MITREPTNEMLEEWKSIWEKYKDVLKPNRKNGEEVLSYLQSHYTLTEIYDENALSVISETVKMNGYLSEKLQDGSTTIPRVFYLENAKNGRKFYIPENKDDTDLLGDEITKIFVGVELSSGYYHVEGSTMLWDELSAFQGVDAKDLQNYVITAEYINSLKRFGKLDTVVSE</sequence>
<evidence type="ECO:0000313" key="1">
    <source>
        <dbReference type="EMBL" id="SFF57351.1"/>
    </source>
</evidence>
<accession>A0A1I2JWZ7</accession>